<feature type="transmembrane region" description="Helical" evidence="17">
    <location>
        <begin position="28"/>
        <end position="48"/>
    </location>
</feature>
<dbReference type="EMBL" id="JACJKH010000005">
    <property type="protein sequence ID" value="MBM6743508.1"/>
    <property type="molecule type" value="Genomic_DNA"/>
</dbReference>
<reference evidence="18 19" key="1">
    <citation type="journal article" date="2021" name="Sci. Rep.">
        <title>The distribution of antibiotic resistance genes in chicken gut microbiota commensals.</title>
        <authorList>
            <person name="Juricova H."/>
            <person name="Matiasovicova J."/>
            <person name="Kubasova T."/>
            <person name="Cejkova D."/>
            <person name="Rychlik I."/>
        </authorList>
    </citation>
    <scope>NUCLEOTIDE SEQUENCE [LARGE SCALE GENOMIC DNA]</scope>
    <source>
        <strain evidence="18 19">An770</strain>
    </source>
</reference>
<evidence type="ECO:0000256" key="4">
    <source>
        <dbReference type="ARBA" id="ARBA00022692"/>
    </source>
</evidence>
<keyword evidence="18" id="KW-0131">Cell cycle</keyword>
<evidence type="ECO:0000313" key="19">
    <source>
        <dbReference type="Proteomes" id="UP000775686"/>
    </source>
</evidence>
<keyword evidence="3" id="KW-0808">Transferase</keyword>
<keyword evidence="19" id="KW-1185">Reference proteome</keyword>
<keyword evidence="2" id="KW-0328">Glycosyltransferase</keyword>
<evidence type="ECO:0000256" key="3">
    <source>
        <dbReference type="ARBA" id="ARBA00022679"/>
    </source>
</evidence>
<keyword evidence="4 17" id="KW-0812">Transmembrane</keyword>
<sequence>MDMDQRQRLKRKRMIRQKKMTGKVEYSYFDYGLVAVLIFLLCFGLIMLYSTSYYSAQIDYDGDGTYYFRRQLMISALGLVVMYVVTKIDYHLYARYAKALYVISFILMALVQTPLGIEANGARRWIQLPFRQQLQPSEVTKIAVILFIPYIICSLEKEAYTKKGAFRIFLYGGLAAAGVFVLTENLSTAVIVFGIAAVIFFVTYPRTKKIAIAFFVIVIGGLIAGQILGRLLESSGNFRLQRILSWVDPEKYAQSGAFQTMQGLLAIGSGGFFGKGLGNSAQKMVIPEPQNDMILSIICEELGVFGLIVVLVLFGMLLYRLMFIAQNAPDLYGSLIVTGVFAHIAIQVILNVAVVLNVIPTTGITLPFISYGGTSALFLMIEMGIVLNVSGKIKIRR</sequence>
<dbReference type="InterPro" id="IPR001182">
    <property type="entry name" value="FtsW/RodA"/>
</dbReference>
<name>A0ABS2EEX2_9FIRM</name>
<evidence type="ECO:0000256" key="17">
    <source>
        <dbReference type="SAM" id="Phobius"/>
    </source>
</evidence>
<comment type="caution">
    <text evidence="18">The sequence shown here is derived from an EMBL/GenBank/DDBJ whole genome shotgun (WGS) entry which is preliminary data.</text>
</comment>
<evidence type="ECO:0000256" key="10">
    <source>
        <dbReference type="ARBA" id="ARBA00033270"/>
    </source>
</evidence>
<dbReference type="Pfam" id="PF01098">
    <property type="entry name" value="FTSW_RODA_SPOVE"/>
    <property type="match status" value="1"/>
</dbReference>
<comment type="subcellular location">
    <subcellularLocation>
        <location evidence="1">Membrane</location>
        <topology evidence="1">Multi-pass membrane protein</topology>
    </subcellularLocation>
</comment>
<dbReference type="Proteomes" id="UP000775686">
    <property type="component" value="Unassembled WGS sequence"/>
</dbReference>
<evidence type="ECO:0000313" key="18">
    <source>
        <dbReference type="EMBL" id="MBM6743508.1"/>
    </source>
</evidence>
<evidence type="ECO:0000256" key="12">
    <source>
        <dbReference type="ARBA" id="ARBA00041185"/>
    </source>
</evidence>
<feature type="transmembrane region" description="Helical" evidence="17">
    <location>
        <begin position="211"/>
        <end position="232"/>
    </location>
</feature>
<evidence type="ECO:0000256" key="6">
    <source>
        <dbReference type="ARBA" id="ARBA00022984"/>
    </source>
</evidence>
<dbReference type="GO" id="GO:0051301">
    <property type="term" value="P:cell division"/>
    <property type="evidence" value="ECO:0007669"/>
    <property type="project" value="UniProtKB-KW"/>
</dbReference>
<comment type="catalytic activity">
    <reaction evidence="15">
        <text>[GlcNAc-(1-&gt;4)-Mur2Ac(oyl-L-Ala-gamma-D-Glu-L-Lys-D-Ala-D-Ala)](n)-di-trans,octa-cis-undecaprenyl diphosphate + beta-D-GlcNAc-(1-&gt;4)-Mur2Ac(oyl-L-Ala-gamma-D-Glu-L-Lys-D-Ala-D-Ala)-di-trans,octa-cis-undecaprenyl diphosphate = [GlcNAc-(1-&gt;4)-Mur2Ac(oyl-L-Ala-gamma-D-Glu-L-Lys-D-Ala-D-Ala)](n+1)-di-trans,octa-cis-undecaprenyl diphosphate + di-trans,octa-cis-undecaprenyl diphosphate + H(+)</text>
        <dbReference type="Rhea" id="RHEA:23708"/>
        <dbReference type="Rhea" id="RHEA-COMP:9602"/>
        <dbReference type="Rhea" id="RHEA-COMP:9603"/>
        <dbReference type="ChEBI" id="CHEBI:15378"/>
        <dbReference type="ChEBI" id="CHEBI:58405"/>
        <dbReference type="ChEBI" id="CHEBI:60033"/>
        <dbReference type="ChEBI" id="CHEBI:78435"/>
        <dbReference type="EC" id="2.4.99.28"/>
    </reaction>
</comment>
<feature type="transmembrane region" description="Helical" evidence="17">
    <location>
        <begin position="98"/>
        <end position="117"/>
    </location>
</feature>
<comment type="function">
    <text evidence="16">Peptidoglycan polymerase that is essential for cell division.</text>
</comment>
<gene>
    <name evidence="18" type="ORF">H6A32_04190</name>
</gene>
<evidence type="ECO:0000256" key="14">
    <source>
        <dbReference type="ARBA" id="ARBA00044770"/>
    </source>
</evidence>
<evidence type="ECO:0000256" key="5">
    <source>
        <dbReference type="ARBA" id="ARBA00022960"/>
    </source>
</evidence>
<evidence type="ECO:0000256" key="7">
    <source>
        <dbReference type="ARBA" id="ARBA00022989"/>
    </source>
</evidence>
<comment type="similarity">
    <text evidence="11">Belongs to the SEDS family. FtsW subfamily.</text>
</comment>
<evidence type="ECO:0000256" key="1">
    <source>
        <dbReference type="ARBA" id="ARBA00004141"/>
    </source>
</evidence>
<keyword evidence="7 17" id="KW-1133">Transmembrane helix</keyword>
<dbReference type="EC" id="2.4.99.28" evidence="14"/>
<feature type="transmembrane region" description="Helical" evidence="17">
    <location>
        <begin position="293"/>
        <end position="319"/>
    </location>
</feature>
<feature type="transmembrane region" description="Helical" evidence="17">
    <location>
        <begin position="137"/>
        <end position="153"/>
    </location>
</feature>
<keyword evidence="5" id="KW-0133">Cell shape</keyword>
<organism evidence="18 19">
    <name type="scientific">Drancourtella massiliensis</name>
    <dbReference type="NCBI Taxonomy" id="1632013"/>
    <lineage>
        <taxon>Bacteria</taxon>
        <taxon>Bacillati</taxon>
        <taxon>Bacillota</taxon>
        <taxon>Clostridia</taxon>
        <taxon>Eubacteriales</taxon>
        <taxon>Oscillospiraceae</taxon>
        <taxon>Drancourtella</taxon>
    </lineage>
</organism>
<evidence type="ECO:0000256" key="2">
    <source>
        <dbReference type="ARBA" id="ARBA00022676"/>
    </source>
</evidence>
<evidence type="ECO:0000256" key="8">
    <source>
        <dbReference type="ARBA" id="ARBA00023136"/>
    </source>
</evidence>
<keyword evidence="6" id="KW-0573">Peptidoglycan synthesis</keyword>
<evidence type="ECO:0000256" key="16">
    <source>
        <dbReference type="ARBA" id="ARBA00049966"/>
    </source>
</evidence>
<evidence type="ECO:0000256" key="13">
    <source>
        <dbReference type="ARBA" id="ARBA00041418"/>
    </source>
</evidence>
<evidence type="ECO:0000256" key="15">
    <source>
        <dbReference type="ARBA" id="ARBA00049902"/>
    </source>
</evidence>
<feature type="transmembrane region" description="Helical" evidence="17">
    <location>
        <begin position="188"/>
        <end position="204"/>
    </location>
</feature>
<keyword evidence="18" id="KW-0132">Cell division</keyword>
<dbReference type="PANTHER" id="PTHR30474:SF2">
    <property type="entry name" value="PEPTIDOGLYCAN GLYCOSYLTRANSFERASE FTSW-RELATED"/>
    <property type="match status" value="1"/>
</dbReference>
<accession>A0ABS2EEX2</accession>
<proteinExistence type="inferred from homology"/>
<feature type="transmembrane region" description="Helical" evidence="17">
    <location>
        <begin position="368"/>
        <end position="389"/>
    </location>
</feature>
<feature type="transmembrane region" description="Helical" evidence="17">
    <location>
        <begin position="165"/>
        <end position="182"/>
    </location>
</feature>
<feature type="transmembrane region" description="Helical" evidence="17">
    <location>
        <begin position="331"/>
        <end position="356"/>
    </location>
</feature>
<evidence type="ECO:0000256" key="9">
    <source>
        <dbReference type="ARBA" id="ARBA00032370"/>
    </source>
</evidence>
<protein>
    <recommendedName>
        <fullName evidence="12">Probable peptidoglycan glycosyltransferase FtsW</fullName>
        <ecNumber evidence="14">2.4.99.28</ecNumber>
    </recommendedName>
    <alternativeName>
        <fullName evidence="13">Cell division protein FtsW</fullName>
    </alternativeName>
    <alternativeName>
        <fullName evidence="10">Cell wall polymerase</fullName>
    </alternativeName>
    <alternativeName>
        <fullName evidence="9">Peptidoglycan polymerase</fullName>
    </alternativeName>
</protein>
<keyword evidence="8 17" id="KW-0472">Membrane</keyword>
<dbReference type="PANTHER" id="PTHR30474">
    <property type="entry name" value="CELL CYCLE PROTEIN"/>
    <property type="match status" value="1"/>
</dbReference>
<evidence type="ECO:0000256" key="11">
    <source>
        <dbReference type="ARBA" id="ARBA00038053"/>
    </source>
</evidence>
<feature type="transmembrane region" description="Helical" evidence="17">
    <location>
        <begin position="68"/>
        <end position="86"/>
    </location>
</feature>